<feature type="repeat" description="WD" evidence="5">
    <location>
        <begin position="410"/>
        <end position="451"/>
    </location>
</feature>
<dbReference type="PROSITE" id="PS00678">
    <property type="entry name" value="WD_REPEATS_1"/>
    <property type="match status" value="2"/>
</dbReference>
<feature type="repeat" description="WD" evidence="5">
    <location>
        <begin position="494"/>
        <end position="527"/>
    </location>
</feature>
<keyword evidence="4" id="KW-0539">Nucleus</keyword>
<dbReference type="InterPro" id="IPR019775">
    <property type="entry name" value="WD40_repeat_CS"/>
</dbReference>
<dbReference type="CDD" id="cd00200">
    <property type="entry name" value="WD40"/>
    <property type="match status" value="1"/>
</dbReference>
<feature type="repeat" description="WD" evidence="5">
    <location>
        <begin position="259"/>
        <end position="281"/>
    </location>
</feature>
<evidence type="ECO:0000256" key="3">
    <source>
        <dbReference type="ARBA" id="ARBA00022737"/>
    </source>
</evidence>
<keyword evidence="2 5" id="KW-0853">WD repeat</keyword>
<name>A0A2P2I2G4_9CRUS</name>
<dbReference type="InterPro" id="IPR020472">
    <property type="entry name" value="WD40_PAC1"/>
</dbReference>
<protein>
    <submittedName>
        <fullName evidence="8">Notchless protein homolog 1-like</fullName>
    </submittedName>
</protein>
<keyword evidence="3" id="KW-0677">Repeat</keyword>
<dbReference type="GO" id="GO:0007219">
    <property type="term" value="P:Notch signaling pathway"/>
    <property type="evidence" value="ECO:0007669"/>
    <property type="project" value="TreeGrafter"/>
</dbReference>
<sequence length="527" mass="58587">MTETTARISNTITGTTKMFKRSRDENKVSKQSDKFRKMDKESDNESGGETEQRTRALTQFCSEAGETAGPPIELPLNLPKQKLQLILNSLLKQDDNIPYSFFVEEKEVTKDLNEVLPEDYSEEKIVSILYQAQAVFKVQAVTRCTSSLPGHAEAVLCASFSPDGRFLASGSGDTTVRFWDISTETPHWTAKGHKHWVLVTAWSPDGNFLASGCKSGLVIVWDPNTGKQVGRTFNSHTKWITALCWEPLHLSEDGRCCRLASASKDGTIRIWNTTSGSAGKALSGHMQSVTALRWSGEGFIYSASQDRTIKVWRPSDGVLCRTLQGHGHWVNTLALNTDYAIRTGASDPKKLMKTIPEYIKNPSDRKTAAEERYRAALQQAGGVEKMVSGSDDFTLYLWTPTSNKRPVAHMTGHQQLVNDVKFSPDTRLIASASFDKSIRLWNALDGKFIAVLRGHVSGVYQLAWSADSRLLVSGSKDSTLKVWSVEKRNLLLDLPGHADEVYTVDWSPDGQRVVSGGKDKILKLWRK</sequence>
<dbReference type="AlphaFoldDB" id="A0A2P2I2G4"/>
<dbReference type="GO" id="GO:0005730">
    <property type="term" value="C:nucleolus"/>
    <property type="evidence" value="ECO:0007669"/>
    <property type="project" value="UniProtKB-SubCell"/>
</dbReference>
<dbReference type="InterPro" id="IPR001680">
    <property type="entry name" value="WD40_rpt"/>
</dbReference>
<feature type="repeat" description="WD" evidence="5">
    <location>
        <begin position="282"/>
        <end position="312"/>
    </location>
</feature>
<dbReference type="Pfam" id="PF08154">
    <property type="entry name" value="NLE"/>
    <property type="match status" value="1"/>
</dbReference>
<dbReference type="PANTHER" id="PTHR19848:SF0">
    <property type="entry name" value="NOTCHLESS PROTEIN HOMOLOG 1"/>
    <property type="match status" value="1"/>
</dbReference>
<feature type="repeat" description="WD" evidence="5">
    <location>
        <begin position="148"/>
        <end position="189"/>
    </location>
</feature>
<evidence type="ECO:0000256" key="2">
    <source>
        <dbReference type="ARBA" id="ARBA00022574"/>
    </source>
</evidence>
<evidence type="ECO:0000256" key="4">
    <source>
        <dbReference type="ARBA" id="ARBA00023242"/>
    </source>
</evidence>
<feature type="compositionally biased region" description="Polar residues" evidence="6">
    <location>
        <begin position="1"/>
        <end position="16"/>
    </location>
</feature>
<feature type="repeat" description="WD" evidence="5">
    <location>
        <begin position="190"/>
        <end position="231"/>
    </location>
</feature>
<dbReference type="InterPro" id="IPR001632">
    <property type="entry name" value="WD40_G-protein_beta-like"/>
</dbReference>
<dbReference type="EMBL" id="IACF01002542">
    <property type="protein sequence ID" value="LAB68191.1"/>
    <property type="molecule type" value="mRNA"/>
</dbReference>
<comment type="subcellular location">
    <subcellularLocation>
        <location evidence="1">Nucleus</location>
        <location evidence="1">Nucleolus</location>
    </subcellularLocation>
</comment>
<dbReference type="PRINTS" id="PR00320">
    <property type="entry name" value="GPROTEINBRPT"/>
</dbReference>
<feature type="repeat" description="WD" evidence="5">
    <location>
        <begin position="452"/>
        <end position="493"/>
    </location>
</feature>
<proteinExistence type="evidence at transcript level"/>
<evidence type="ECO:0000259" key="7">
    <source>
        <dbReference type="Pfam" id="PF08154"/>
    </source>
</evidence>
<evidence type="ECO:0000256" key="6">
    <source>
        <dbReference type="SAM" id="MobiDB-lite"/>
    </source>
</evidence>
<dbReference type="Gene3D" id="2.130.10.10">
    <property type="entry name" value="YVTN repeat-like/Quinoprotein amine dehydrogenase"/>
    <property type="match status" value="1"/>
</dbReference>
<feature type="region of interest" description="Disordered" evidence="6">
    <location>
        <begin position="1"/>
        <end position="53"/>
    </location>
</feature>
<dbReference type="InterPro" id="IPR012972">
    <property type="entry name" value="NLE"/>
</dbReference>
<dbReference type="GO" id="GO:0000027">
    <property type="term" value="P:ribosomal large subunit assembly"/>
    <property type="evidence" value="ECO:0007669"/>
    <property type="project" value="TreeGrafter"/>
</dbReference>
<evidence type="ECO:0000256" key="1">
    <source>
        <dbReference type="ARBA" id="ARBA00004604"/>
    </source>
</evidence>
<evidence type="ECO:0000256" key="5">
    <source>
        <dbReference type="PROSITE-ProRule" id="PRU00221"/>
    </source>
</evidence>
<dbReference type="PROSITE" id="PS50082">
    <property type="entry name" value="WD_REPEATS_2"/>
    <property type="match status" value="7"/>
</dbReference>
<feature type="domain" description="NLE" evidence="7">
    <location>
        <begin position="58"/>
        <end position="116"/>
    </location>
</feature>
<dbReference type="SUPFAM" id="SSF50998">
    <property type="entry name" value="Quinoprotein alcohol dehydrogenase-like"/>
    <property type="match status" value="1"/>
</dbReference>
<accession>A0A2P2I2G4</accession>
<dbReference type="PANTHER" id="PTHR19848">
    <property type="entry name" value="WD40 REPEAT PROTEIN"/>
    <property type="match status" value="1"/>
</dbReference>
<dbReference type="SMART" id="SM00320">
    <property type="entry name" value="WD40"/>
    <property type="match status" value="8"/>
</dbReference>
<evidence type="ECO:0000313" key="8">
    <source>
        <dbReference type="EMBL" id="LAB68191.1"/>
    </source>
</evidence>
<reference evidence="8" key="1">
    <citation type="journal article" date="2018" name="Biosci. Biotechnol. Biochem.">
        <title>Polysaccharide hydrolase of the hadal zone amphipods Hirondellea gigas.</title>
        <authorList>
            <person name="Kobayashi H."/>
            <person name="Nagahama T."/>
            <person name="Arai W."/>
            <person name="Sasagawa Y."/>
            <person name="Umeda M."/>
            <person name="Hayashi T."/>
            <person name="Nikaido I."/>
            <person name="Watanabe H."/>
            <person name="Oguri K."/>
            <person name="Kitazato H."/>
            <person name="Fujioka K."/>
            <person name="Kido Y."/>
            <person name="Takami H."/>
        </authorList>
    </citation>
    <scope>NUCLEOTIDE SEQUENCE</scope>
    <source>
        <tissue evidence="8">Whole body</tissue>
    </source>
</reference>
<feature type="compositionally biased region" description="Basic and acidic residues" evidence="6">
    <location>
        <begin position="21"/>
        <end position="43"/>
    </location>
</feature>
<dbReference type="PROSITE" id="PS50294">
    <property type="entry name" value="WD_REPEATS_REGION"/>
    <property type="match status" value="6"/>
</dbReference>
<dbReference type="InterPro" id="IPR011047">
    <property type="entry name" value="Quinoprotein_ADH-like_sf"/>
</dbReference>
<dbReference type="Pfam" id="PF00400">
    <property type="entry name" value="WD40"/>
    <property type="match status" value="7"/>
</dbReference>
<dbReference type="PRINTS" id="PR00319">
    <property type="entry name" value="GPROTEINB"/>
</dbReference>
<organism evidence="8">
    <name type="scientific">Hirondellea gigas</name>
    <dbReference type="NCBI Taxonomy" id="1518452"/>
    <lineage>
        <taxon>Eukaryota</taxon>
        <taxon>Metazoa</taxon>
        <taxon>Ecdysozoa</taxon>
        <taxon>Arthropoda</taxon>
        <taxon>Crustacea</taxon>
        <taxon>Multicrustacea</taxon>
        <taxon>Malacostraca</taxon>
        <taxon>Eumalacostraca</taxon>
        <taxon>Peracarida</taxon>
        <taxon>Amphipoda</taxon>
        <taxon>Amphilochidea</taxon>
        <taxon>Lysianassida</taxon>
        <taxon>Lysianassidira</taxon>
        <taxon>Lysianassoidea</taxon>
        <taxon>Lysianassidae</taxon>
        <taxon>Hirondellea</taxon>
    </lineage>
</organism>
<dbReference type="InterPro" id="IPR015943">
    <property type="entry name" value="WD40/YVTN_repeat-like_dom_sf"/>
</dbReference>